<feature type="transmembrane region" description="Helical" evidence="1">
    <location>
        <begin position="12"/>
        <end position="31"/>
    </location>
</feature>
<keyword evidence="1" id="KW-1133">Transmembrane helix</keyword>
<feature type="transmembrane region" description="Helical" evidence="1">
    <location>
        <begin position="51"/>
        <end position="71"/>
    </location>
</feature>
<name>A0A6B3SS18_9BURK</name>
<feature type="transmembrane region" description="Helical" evidence="1">
    <location>
        <begin position="121"/>
        <end position="142"/>
    </location>
</feature>
<proteinExistence type="predicted"/>
<evidence type="ECO:0000313" key="3">
    <source>
        <dbReference type="Proteomes" id="UP000482155"/>
    </source>
</evidence>
<evidence type="ECO:0000313" key="2">
    <source>
        <dbReference type="EMBL" id="NEX63730.1"/>
    </source>
</evidence>
<organism evidence="2 3">
    <name type="scientific">Noviherbaspirillum galbum</name>
    <dbReference type="NCBI Taxonomy" id="2709383"/>
    <lineage>
        <taxon>Bacteria</taxon>
        <taxon>Pseudomonadati</taxon>
        <taxon>Pseudomonadota</taxon>
        <taxon>Betaproteobacteria</taxon>
        <taxon>Burkholderiales</taxon>
        <taxon>Oxalobacteraceae</taxon>
        <taxon>Noviherbaspirillum</taxon>
    </lineage>
</organism>
<reference evidence="2 3" key="1">
    <citation type="submission" date="2020-02" db="EMBL/GenBank/DDBJ databases">
        <authorList>
            <person name="Kim M.K."/>
        </authorList>
    </citation>
    <scope>NUCLEOTIDE SEQUENCE [LARGE SCALE GENOMIC DNA]</scope>
    <source>
        <strain evidence="2 3">17J57-3</strain>
    </source>
</reference>
<dbReference type="EMBL" id="JAAIVB010000074">
    <property type="protein sequence ID" value="NEX63730.1"/>
    <property type="molecule type" value="Genomic_DNA"/>
</dbReference>
<keyword evidence="3" id="KW-1185">Reference proteome</keyword>
<dbReference type="Proteomes" id="UP000482155">
    <property type="component" value="Unassembled WGS sequence"/>
</dbReference>
<keyword evidence="1" id="KW-0812">Transmembrane</keyword>
<evidence type="ECO:0000256" key="1">
    <source>
        <dbReference type="SAM" id="Phobius"/>
    </source>
</evidence>
<dbReference type="RefSeq" id="WP_163967662.1">
    <property type="nucleotide sequence ID" value="NZ_JAAIVB010000074.1"/>
</dbReference>
<feature type="transmembrane region" description="Helical" evidence="1">
    <location>
        <begin position="91"/>
        <end position="115"/>
    </location>
</feature>
<sequence length="168" mass="17872">MKSLIRLSSAIHALITVFFVAAALCLIVIAANTGLQAILADGLTSKAAQGLIEAIGLMAAAVVAVQIAQTIGEEEVIRDAHISSPTRVRRYLSRFTVVIIVALSVEGMVGAFKALHENMQLLPHVAALLAGVALLLAAWGVFVKFNRDAEELEPDEMEKAKAEDSKLE</sequence>
<comment type="caution">
    <text evidence="2">The sequence shown here is derived from an EMBL/GenBank/DDBJ whole genome shotgun (WGS) entry which is preliminary data.</text>
</comment>
<protein>
    <recommendedName>
        <fullName evidence="4">GNAT family acetyltransferase</fullName>
    </recommendedName>
</protein>
<gene>
    <name evidence="2" type="ORF">G3574_21850</name>
</gene>
<dbReference type="AlphaFoldDB" id="A0A6B3SS18"/>
<keyword evidence="1" id="KW-0472">Membrane</keyword>
<evidence type="ECO:0008006" key="4">
    <source>
        <dbReference type="Google" id="ProtNLM"/>
    </source>
</evidence>
<accession>A0A6B3SS18</accession>